<evidence type="ECO:0000313" key="3">
    <source>
        <dbReference type="EMBL" id="EMY35060.1"/>
    </source>
</evidence>
<dbReference type="Proteomes" id="UP000010729">
    <property type="component" value="Unassembled WGS sequence"/>
</dbReference>
<accession>N1V144</accession>
<dbReference type="CDD" id="cd00431">
    <property type="entry name" value="cysteine_hydrolases"/>
    <property type="match status" value="1"/>
</dbReference>
<dbReference type="EMBL" id="ANPE02000088">
    <property type="protein sequence ID" value="EMY35060.1"/>
    <property type="molecule type" value="Genomic_DNA"/>
</dbReference>
<organism evidence="3 4">
    <name type="scientific">Arthrobacter crystallopoietes BAB-32</name>
    <dbReference type="NCBI Taxonomy" id="1246476"/>
    <lineage>
        <taxon>Bacteria</taxon>
        <taxon>Bacillati</taxon>
        <taxon>Actinomycetota</taxon>
        <taxon>Actinomycetes</taxon>
        <taxon>Micrococcales</taxon>
        <taxon>Micrococcaceae</taxon>
        <taxon>Crystallibacter</taxon>
    </lineage>
</organism>
<dbReference type="PANTHER" id="PTHR43540">
    <property type="entry name" value="PEROXYUREIDOACRYLATE/UREIDOACRYLATE AMIDOHYDROLASE-RELATED"/>
    <property type="match status" value="1"/>
</dbReference>
<name>N1V144_9MICC</name>
<reference evidence="3 4" key="1">
    <citation type="journal article" date="2013" name="Genome Announc.">
        <title>Draft Genome Sequence of Arthrobacter crystallopoietes Strain BAB-32, Revealing Genes for Bioremediation.</title>
        <authorList>
            <person name="Joshi M.N."/>
            <person name="Pandit A.S."/>
            <person name="Sharma A."/>
            <person name="Pandya R.V."/>
            <person name="Desai S.M."/>
            <person name="Saxena A.K."/>
            <person name="Bagatharia S.B."/>
        </authorList>
    </citation>
    <scope>NUCLEOTIDE SEQUENCE [LARGE SCALE GENOMIC DNA]</scope>
    <source>
        <strain evidence="3 4">BAB-32</strain>
    </source>
</reference>
<dbReference type="Pfam" id="PF00857">
    <property type="entry name" value="Isochorismatase"/>
    <property type="match status" value="1"/>
</dbReference>
<dbReference type="AlphaFoldDB" id="N1V144"/>
<gene>
    <name evidence="3" type="ORF">D477_006501</name>
</gene>
<dbReference type="InterPro" id="IPR036380">
    <property type="entry name" value="Isochorismatase-like_sf"/>
</dbReference>
<dbReference type="InterPro" id="IPR050272">
    <property type="entry name" value="Isochorismatase-like_hydrls"/>
</dbReference>
<feature type="domain" description="Isochorismatase-like" evidence="2">
    <location>
        <begin position="22"/>
        <end position="172"/>
    </location>
</feature>
<proteinExistence type="predicted"/>
<evidence type="ECO:0000313" key="4">
    <source>
        <dbReference type="Proteomes" id="UP000010729"/>
    </source>
</evidence>
<dbReference type="SUPFAM" id="SSF52499">
    <property type="entry name" value="Isochorismatase-like hydrolases"/>
    <property type="match status" value="1"/>
</dbReference>
<sequence length="192" mass="20218">MIAVHGQGDIIGAEGAFADFFHEQVVSRDVVGKVAGLLESARGAGATVVYTRIAFEPDYSNLVANSPLLKMVLQRENLKDGARLTEIIDPLAPTADDVVITHQRVGGFVGELTDVLEQRGIDTVLFAGVATNVSVESSARAASDLGYRVVIVEDACSTATPEAHEASINSLGLLADITVSKDITWTVAEQPA</sequence>
<keyword evidence="4" id="KW-1185">Reference proteome</keyword>
<protein>
    <submittedName>
        <fullName evidence="3">Isochorismatase hydrolase</fullName>
    </submittedName>
</protein>
<dbReference type="GO" id="GO:0016787">
    <property type="term" value="F:hydrolase activity"/>
    <property type="evidence" value="ECO:0007669"/>
    <property type="project" value="UniProtKB-KW"/>
</dbReference>
<comment type="caution">
    <text evidence="3">The sequence shown here is derived from an EMBL/GenBank/DDBJ whole genome shotgun (WGS) entry which is preliminary data.</text>
</comment>
<dbReference type="Gene3D" id="3.40.50.850">
    <property type="entry name" value="Isochorismatase-like"/>
    <property type="match status" value="1"/>
</dbReference>
<evidence type="ECO:0000256" key="1">
    <source>
        <dbReference type="ARBA" id="ARBA00022801"/>
    </source>
</evidence>
<keyword evidence="1 3" id="KW-0378">Hydrolase</keyword>
<dbReference type="RefSeq" id="WP_005268080.1">
    <property type="nucleotide sequence ID" value="NZ_ANPE02000088.1"/>
</dbReference>
<dbReference type="InterPro" id="IPR000868">
    <property type="entry name" value="Isochorismatase-like_dom"/>
</dbReference>
<evidence type="ECO:0000259" key="2">
    <source>
        <dbReference type="Pfam" id="PF00857"/>
    </source>
</evidence>